<keyword evidence="4" id="KW-1185">Reference proteome</keyword>
<dbReference type="EMBL" id="MCFE01000296">
    <property type="protein sequence ID" value="ORX92012.1"/>
    <property type="molecule type" value="Genomic_DNA"/>
</dbReference>
<gene>
    <name evidence="3" type="ORF">K493DRAFT_339024</name>
</gene>
<dbReference type="CDD" id="cd00167">
    <property type="entry name" value="SANT"/>
    <property type="match status" value="1"/>
</dbReference>
<dbReference type="OrthoDB" id="2240312at2759"/>
<evidence type="ECO:0000313" key="4">
    <source>
        <dbReference type="Proteomes" id="UP000193498"/>
    </source>
</evidence>
<reference evidence="3 4" key="1">
    <citation type="submission" date="2016-07" db="EMBL/GenBank/DDBJ databases">
        <title>Pervasive Adenine N6-methylation of Active Genes in Fungi.</title>
        <authorList>
            <consortium name="DOE Joint Genome Institute"/>
            <person name="Mondo S.J."/>
            <person name="Dannebaum R.O."/>
            <person name="Kuo R.C."/>
            <person name="Labutti K."/>
            <person name="Haridas S."/>
            <person name="Kuo A."/>
            <person name="Salamov A."/>
            <person name="Ahrendt S.R."/>
            <person name="Lipzen A."/>
            <person name="Sullivan W."/>
            <person name="Andreopoulos W.B."/>
            <person name="Clum A."/>
            <person name="Lindquist E."/>
            <person name="Daum C."/>
            <person name="Ramamoorthy G.K."/>
            <person name="Gryganskyi A."/>
            <person name="Culley D."/>
            <person name="Magnuson J.K."/>
            <person name="James T.Y."/>
            <person name="O'Malley M.A."/>
            <person name="Stajich J.E."/>
            <person name="Spatafora J.W."/>
            <person name="Visel A."/>
            <person name="Grigoriev I.V."/>
        </authorList>
    </citation>
    <scope>NUCLEOTIDE SEQUENCE [LARGE SCALE GENOMIC DNA]</scope>
    <source>
        <strain evidence="3 4">CBS 931.73</strain>
    </source>
</reference>
<evidence type="ECO:0000259" key="2">
    <source>
        <dbReference type="SMART" id="SM00717"/>
    </source>
</evidence>
<dbReference type="InParanoid" id="A0A1Y1Y1X6"/>
<dbReference type="Proteomes" id="UP000193498">
    <property type="component" value="Unassembled WGS sequence"/>
</dbReference>
<accession>A0A1Y1Y1X6</accession>
<proteinExistence type="predicted"/>
<dbReference type="AlphaFoldDB" id="A0A1Y1Y1X6"/>
<dbReference type="GO" id="GO:0006361">
    <property type="term" value="P:transcription initiation at RNA polymerase I promoter"/>
    <property type="evidence" value="ECO:0007669"/>
    <property type="project" value="TreeGrafter"/>
</dbReference>
<feature type="region of interest" description="Disordered" evidence="1">
    <location>
        <begin position="264"/>
        <end position="358"/>
    </location>
</feature>
<dbReference type="InterPro" id="IPR009057">
    <property type="entry name" value="Homeodomain-like_sf"/>
</dbReference>
<feature type="compositionally biased region" description="Acidic residues" evidence="1">
    <location>
        <begin position="299"/>
        <end position="315"/>
    </location>
</feature>
<comment type="caution">
    <text evidence="3">The sequence shown here is derived from an EMBL/GenBank/DDBJ whole genome shotgun (WGS) entry which is preliminary data.</text>
</comment>
<evidence type="ECO:0000256" key="1">
    <source>
        <dbReference type="SAM" id="MobiDB-lite"/>
    </source>
</evidence>
<dbReference type="Gene3D" id="1.10.10.60">
    <property type="entry name" value="Homeodomain-like"/>
    <property type="match status" value="1"/>
</dbReference>
<sequence length="358" mass="41421">MDQATRPYKRPRIHQEPLENSSIFGSVWTGDEKEKFFRALQKYGKRDIRRIADDIKSKSYVEVGLYLDILERTAMEKENKGSDSEEDDEMNSVHPSAQDISTVSLRVEERQAKKLLEAEERKAIKRAEREYNTRLTEEESKKIEVLHIENALSLSSLSVLVPSTLPSLTITNMMLSTRLYMKEEPVILKGLFLEMYNCLLRFLVPLIRDVIIFAEEHVIDPVARPQNKMIHINDVRKALLSRNAEFNRDTFFFRLIERLSKEDRLVEDSDSDSDEPLIYASRRNTRQVVEVPPQYENDSTTDDDDDDDDNQEESECSSSSESICQDRFSDPEDTLIYLNDLQTDGESEQSTSSNGEDL</sequence>
<dbReference type="GO" id="GO:0000182">
    <property type="term" value="F:rDNA binding"/>
    <property type="evidence" value="ECO:0007669"/>
    <property type="project" value="TreeGrafter"/>
</dbReference>
<organism evidence="3 4">
    <name type="scientific">Basidiobolus meristosporus CBS 931.73</name>
    <dbReference type="NCBI Taxonomy" id="1314790"/>
    <lineage>
        <taxon>Eukaryota</taxon>
        <taxon>Fungi</taxon>
        <taxon>Fungi incertae sedis</taxon>
        <taxon>Zoopagomycota</taxon>
        <taxon>Entomophthoromycotina</taxon>
        <taxon>Basidiobolomycetes</taxon>
        <taxon>Basidiobolales</taxon>
        <taxon>Basidiobolaceae</taxon>
        <taxon>Basidiobolus</taxon>
    </lineage>
</organism>
<name>A0A1Y1Y1X6_9FUNG</name>
<feature type="compositionally biased region" description="Polar residues" evidence="1">
    <location>
        <begin position="340"/>
        <end position="358"/>
    </location>
</feature>
<dbReference type="SMART" id="SM00717">
    <property type="entry name" value="SANT"/>
    <property type="match status" value="1"/>
</dbReference>
<dbReference type="GO" id="GO:0042790">
    <property type="term" value="P:nucleolar large rRNA transcription by RNA polymerase I"/>
    <property type="evidence" value="ECO:0007669"/>
    <property type="project" value="InterPro"/>
</dbReference>
<feature type="domain" description="Myb-like" evidence="2">
    <location>
        <begin position="24"/>
        <end position="73"/>
    </location>
</feature>
<dbReference type="GO" id="GO:0001181">
    <property type="term" value="F:RNA polymerase I general transcription initiation factor activity"/>
    <property type="evidence" value="ECO:0007669"/>
    <property type="project" value="TreeGrafter"/>
</dbReference>
<dbReference type="InterPro" id="IPR001005">
    <property type="entry name" value="SANT/Myb"/>
</dbReference>
<protein>
    <recommendedName>
        <fullName evidence="2">Myb-like domain-containing protein</fullName>
    </recommendedName>
</protein>
<dbReference type="PANTHER" id="PTHR28079:SF1">
    <property type="entry name" value="RNA POLYMERASE I-SPECIFIC TRANSCRIPTION INITIATION FACTOR RRN5"/>
    <property type="match status" value="1"/>
</dbReference>
<evidence type="ECO:0000313" key="3">
    <source>
        <dbReference type="EMBL" id="ORX92012.1"/>
    </source>
</evidence>
<dbReference type="GO" id="GO:0000500">
    <property type="term" value="C:RNA polymerase I upstream activating factor complex"/>
    <property type="evidence" value="ECO:0007669"/>
    <property type="project" value="InterPro"/>
</dbReference>
<dbReference type="PANTHER" id="PTHR28079">
    <property type="entry name" value="RNA POLYMERASE I-SPECIFIC TRANSCRIPTION INITIATION FACTOR RRN5"/>
    <property type="match status" value="1"/>
</dbReference>
<feature type="region of interest" description="Disordered" evidence="1">
    <location>
        <begin position="77"/>
        <end position="101"/>
    </location>
</feature>
<dbReference type="STRING" id="1314790.A0A1Y1Y1X6"/>
<dbReference type="InterPro" id="IPR039601">
    <property type="entry name" value="Rrn5"/>
</dbReference>
<dbReference type="SUPFAM" id="SSF46689">
    <property type="entry name" value="Homeodomain-like"/>
    <property type="match status" value="1"/>
</dbReference>
<feature type="compositionally biased region" description="Low complexity" evidence="1">
    <location>
        <begin position="316"/>
        <end position="326"/>
    </location>
</feature>